<keyword evidence="4" id="KW-1185">Reference proteome</keyword>
<keyword evidence="2" id="KW-0812">Transmembrane</keyword>
<name>C9Z8Z3_STRSW</name>
<dbReference type="eggNOG" id="ENOG5030MHQ">
    <property type="taxonomic scope" value="Bacteria"/>
</dbReference>
<protein>
    <submittedName>
        <fullName evidence="3">Uncharacterized protein</fullName>
    </submittedName>
</protein>
<dbReference type="GeneID" id="24309932"/>
<dbReference type="AlphaFoldDB" id="C9Z8Z3"/>
<dbReference type="KEGG" id="scb:SCAB_60631"/>
<keyword evidence="2" id="KW-1133">Transmembrane helix</keyword>
<gene>
    <name evidence="3" type="ordered locus">SCAB_60631</name>
</gene>
<evidence type="ECO:0000256" key="1">
    <source>
        <dbReference type="SAM" id="MobiDB-lite"/>
    </source>
</evidence>
<organism evidence="3 4">
    <name type="scientific">Streptomyces scabiei (strain 87.22)</name>
    <dbReference type="NCBI Taxonomy" id="680198"/>
    <lineage>
        <taxon>Bacteria</taxon>
        <taxon>Bacillati</taxon>
        <taxon>Actinomycetota</taxon>
        <taxon>Actinomycetes</taxon>
        <taxon>Kitasatosporales</taxon>
        <taxon>Streptomycetaceae</taxon>
        <taxon>Streptomyces</taxon>
    </lineage>
</organism>
<evidence type="ECO:0000313" key="3">
    <source>
        <dbReference type="EMBL" id="CBG73082.1"/>
    </source>
</evidence>
<evidence type="ECO:0000313" key="4">
    <source>
        <dbReference type="Proteomes" id="UP000001444"/>
    </source>
</evidence>
<accession>C9Z8Z3</accession>
<dbReference type="STRING" id="680198.SCAB_60631"/>
<dbReference type="EMBL" id="FN554889">
    <property type="protein sequence ID" value="CBG73082.1"/>
    <property type="molecule type" value="Genomic_DNA"/>
</dbReference>
<dbReference type="HOGENOM" id="CLU_1767045_0_0_11"/>
<evidence type="ECO:0000256" key="2">
    <source>
        <dbReference type="SAM" id="Phobius"/>
    </source>
</evidence>
<keyword evidence="2" id="KW-0472">Membrane</keyword>
<feature type="transmembrane region" description="Helical" evidence="2">
    <location>
        <begin position="12"/>
        <end position="38"/>
    </location>
</feature>
<proteinExistence type="predicted"/>
<dbReference type="RefSeq" id="WP_013003643.1">
    <property type="nucleotide sequence ID" value="NC_013929.1"/>
</dbReference>
<feature type="region of interest" description="Disordered" evidence="1">
    <location>
        <begin position="114"/>
        <end position="147"/>
    </location>
</feature>
<dbReference type="Proteomes" id="UP000001444">
    <property type="component" value="Chromosome"/>
</dbReference>
<reference evidence="3 4" key="1">
    <citation type="journal article" date="2010" name="Mol. Plant Microbe Interact.">
        <title>Streptomyces scabies 87-22 contains a coronafacic acid-like biosynthetic cluster that contributes to plant-microbe interactions.</title>
        <authorList>
            <person name="Bignell D.R."/>
            <person name="Seipke R.F."/>
            <person name="Huguet-Tapia J.C."/>
            <person name="Chambers A.H."/>
            <person name="Parry R.J."/>
            <person name="Loria R."/>
        </authorList>
    </citation>
    <scope>NUCLEOTIDE SEQUENCE [LARGE SCALE GENOMIC DNA]</scope>
    <source>
        <strain evidence="3 4">87.22</strain>
    </source>
</reference>
<sequence>MFKDGSRVLGYTILGIVALAVCSLIAVFAFGGVGWLTAPFRGEVDKKNRTEGSGAFRIATYEEFFDLCAAAQTAEQQLAVLQQELDGKPSPERAEKIRTSITAVKASRAESINTYNSKASQEHRTAFQDADLPVKLDPNAQETQCAA</sequence>